<dbReference type="AlphaFoldDB" id="A0A9N9MKW0"/>
<proteinExistence type="predicted"/>
<gene>
    <name evidence="1" type="ORF">CEUTPL_LOCUS4979</name>
</gene>
<name>A0A9N9MKW0_9CUCU</name>
<dbReference type="OrthoDB" id="6780164at2759"/>
<evidence type="ECO:0000313" key="2">
    <source>
        <dbReference type="Proteomes" id="UP001152799"/>
    </source>
</evidence>
<evidence type="ECO:0000313" key="1">
    <source>
        <dbReference type="EMBL" id="CAG9764339.1"/>
    </source>
</evidence>
<dbReference type="Proteomes" id="UP001152799">
    <property type="component" value="Chromosome 2"/>
</dbReference>
<sequence length="534" mass="61461">MEVDTFPKENNLGHLWPLFYAIKIEEMEIVRSLNDEEIDFLTDKVPGDKIRLRKQIDLLKSGKREISTEILHLPETKKPKIMNFEQDDEARLVLTEVNQSSDNGITGENPNIFNEDLSSQNTGSQMQFLFVNPIQASTSGEVDLRQLFSENVLGQALIEKSKSRGLINADRDRISDIVITHCLNKFEKMDHAQFDLLAENLAKLFPTEKKSTYFIPPIKKKDSRRKKSERARGKLVEKYRNKRHLLKSLSTQTNGNSDDDDDAVNILKSSEVSQEAKNSQIILKNNPDLPPAEVSVYWRQSFSVRKLITNTEIEKYLDDWPVLKTQLAYELMSYDFEQIHKSVNYLPLQEQFDKLFDQVFCSKHGSLNSTDSSIAKLLKGGITTDSKNSIKLYLLSSLLPSKARTKLKNKKQWKPSIAETRDAICVHANTPEDVDELKNLRVDIMSEKGLTVQPYIILIGPNLGNITSSLVIINEIQYKCNTVLEALDFCFKAYQVLEAKYPFEAEHLWYLIQWSIYNYETKNDITFPFLNEFL</sequence>
<reference evidence="1" key="1">
    <citation type="submission" date="2022-01" db="EMBL/GenBank/DDBJ databases">
        <authorList>
            <person name="King R."/>
        </authorList>
    </citation>
    <scope>NUCLEOTIDE SEQUENCE</scope>
</reference>
<accession>A0A9N9MKW0</accession>
<keyword evidence="2" id="KW-1185">Reference proteome</keyword>
<dbReference type="EMBL" id="OU892278">
    <property type="protein sequence ID" value="CAG9764339.1"/>
    <property type="molecule type" value="Genomic_DNA"/>
</dbReference>
<organism evidence="1 2">
    <name type="scientific">Ceutorhynchus assimilis</name>
    <name type="common">cabbage seed weevil</name>
    <dbReference type="NCBI Taxonomy" id="467358"/>
    <lineage>
        <taxon>Eukaryota</taxon>
        <taxon>Metazoa</taxon>
        <taxon>Ecdysozoa</taxon>
        <taxon>Arthropoda</taxon>
        <taxon>Hexapoda</taxon>
        <taxon>Insecta</taxon>
        <taxon>Pterygota</taxon>
        <taxon>Neoptera</taxon>
        <taxon>Endopterygota</taxon>
        <taxon>Coleoptera</taxon>
        <taxon>Polyphaga</taxon>
        <taxon>Cucujiformia</taxon>
        <taxon>Curculionidae</taxon>
        <taxon>Ceutorhynchinae</taxon>
        <taxon>Ceutorhynchus</taxon>
    </lineage>
</organism>
<protein>
    <submittedName>
        <fullName evidence="1">Uncharacterized protein</fullName>
    </submittedName>
</protein>